<dbReference type="InterPro" id="IPR029058">
    <property type="entry name" value="AB_hydrolase_fold"/>
</dbReference>
<dbReference type="AlphaFoldDB" id="A0A644ZPF0"/>
<dbReference type="Gene3D" id="3.40.50.1820">
    <property type="entry name" value="alpha/beta hydrolase"/>
    <property type="match status" value="1"/>
</dbReference>
<comment type="caution">
    <text evidence="2">The sequence shown here is derived from an EMBL/GenBank/DDBJ whole genome shotgun (WGS) entry which is preliminary data.</text>
</comment>
<dbReference type="GO" id="GO:0006508">
    <property type="term" value="P:proteolysis"/>
    <property type="evidence" value="ECO:0007669"/>
    <property type="project" value="InterPro"/>
</dbReference>
<gene>
    <name evidence="2" type="ORF">SDC9_89511</name>
</gene>
<reference evidence="2" key="1">
    <citation type="submission" date="2019-08" db="EMBL/GenBank/DDBJ databases">
        <authorList>
            <person name="Kucharzyk K."/>
            <person name="Murdoch R.W."/>
            <person name="Higgins S."/>
            <person name="Loffler F."/>
        </authorList>
    </citation>
    <scope>NUCLEOTIDE SEQUENCE</scope>
</reference>
<protein>
    <recommendedName>
        <fullName evidence="1">Peptidase S9 prolyl oligopeptidase catalytic domain-containing protein</fullName>
    </recommendedName>
</protein>
<dbReference type="GO" id="GO:0008236">
    <property type="term" value="F:serine-type peptidase activity"/>
    <property type="evidence" value="ECO:0007669"/>
    <property type="project" value="InterPro"/>
</dbReference>
<evidence type="ECO:0000313" key="2">
    <source>
        <dbReference type="EMBL" id="MPM42839.1"/>
    </source>
</evidence>
<dbReference type="InterPro" id="IPR001375">
    <property type="entry name" value="Peptidase_S9_cat"/>
</dbReference>
<sequence>MHNDQDGHVPWYQGIEYFVALKRLRKPVWLLNYTGEVHWPQKLKNKVDFQIRMKQFFDHYLKGFPAPQWMNPGIPAIELEVITGY</sequence>
<dbReference type="EMBL" id="VSSQ01009877">
    <property type="protein sequence ID" value="MPM42839.1"/>
    <property type="molecule type" value="Genomic_DNA"/>
</dbReference>
<evidence type="ECO:0000259" key="1">
    <source>
        <dbReference type="Pfam" id="PF00326"/>
    </source>
</evidence>
<name>A0A644ZPF0_9ZZZZ</name>
<accession>A0A644ZPF0</accession>
<proteinExistence type="predicted"/>
<dbReference type="Pfam" id="PF00326">
    <property type="entry name" value="Peptidase_S9"/>
    <property type="match status" value="1"/>
</dbReference>
<feature type="domain" description="Peptidase S9 prolyl oligopeptidase catalytic" evidence="1">
    <location>
        <begin position="1"/>
        <end position="62"/>
    </location>
</feature>
<dbReference type="SUPFAM" id="SSF53474">
    <property type="entry name" value="alpha/beta-Hydrolases"/>
    <property type="match status" value="1"/>
</dbReference>
<organism evidence="2">
    <name type="scientific">bioreactor metagenome</name>
    <dbReference type="NCBI Taxonomy" id="1076179"/>
    <lineage>
        <taxon>unclassified sequences</taxon>
        <taxon>metagenomes</taxon>
        <taxon>ecological metagenomes</taxon>
    </lineage>
</organism>